<dbReference type="EMBL" id="CAVNYO010000183">
    <property type="protein sequence ID" value="CAK5272662.1"/>
    <property type="molecule type" value="Genomic_DNA"/>
</dbReference>
<accession>A0AAD2HBP8</accession>
<organism evidence="2 3">
    <name type="scientific">Mycena citricolor</name>
    <dbReference type="NCBI Taxonomy" id="2018698"/>
    <lineage>
        <taxon>Eukaryota</taxon>
        <taxon>Fungi</taxon>
        <taxon>Dikarya</taxon>
        <taxon>Basidiomycota</taxon>
        <taxon>Agaricomycotina</taxon>
        <taxon>Agaricomycetes</taxon>
        <taxon>Agaricomycetidae</taxon>
        <taxon>Agaricales</taxon>
        <taxon>Marasmiineae</taxon>
        <taxon>Mycenaceae</taxon>
        <taxon>Mycena</taxon>
    </lineage>
</organism>
<reference evidence="2" key="1">
    <citation type="submission" date="2023-11" db="EMBL/GenBank/DDBJ databases">
        <authorList>
            <person name="De Vega J J."/>
            <person name="De Vega J J."/>
        </authorList>
    </citation>
    <scope>NUCLEOTIDE SEQUENCE</scope>
</reference>
<feature type="domain" description="Tautomerase cis-CaaD-like" evidence="1">
    <location>
        <begin position="1"/>
        <end position="144"/>
    </location>
</feature>
<sequence length="154" mass="17069">MPFHQFYTPKGLYSDAEKAALAKGITALYAAPPISLPEFYVVVAFIELEQGSFFVGAETKRADNMVRIQVEHLAGKFPVGEAGVASKRDFIARYEDIIKPYTAGRGVDWEIGVQECDAHLWHLNGMAPPPLGSEQAELWKKENKAIPYVAEKTV</sequence>
<dbReference type="AlphaFoldDB" id="A0AAD2HBP8"/>
<name>A0AAD2HBP8_9AGAR</name>
<evidence type="ECO:0000259" key="1">
    <source>
        <dbReference type="Pfam" id="PF14832"/>
    </source>
</evidence>
<evidence type="ECO:0000313" key="2">
    <source>
        <dbReference type="EMBL" id="CAK5272662.1"/>
    </source>
</evidence>
<protein>
    <recommendedName>
        <fullName evidence="1">Tautomerase cis-CaaD-like domain-containing protein</fullName>
    </recommendedName>
</protein>
<dbReference type="InterPro" id="IPR014347">
    <property type="entry name" value="Tautomerase/MIF_sf"/>
</dbReference>
<comment type="caution">
    <text evidence="2">The sequence shown here is derived from an EMBL/GenBank/DDBJ whole genome shotgun (WGS) entry which is preliminary data.</text>
</comment>
<keyword evidence="3" id="KW-1185">Reference proteome</keyword>
<dbReference type="Proteomes" id="UP001295794">
    <property type="component" value="Unassembled WGS sequence"/>
</dbReference>
<dbReference type="Pfam" id="PF14832">
    <property type="entry name" value="Tautomerase_3"/>
    <property type="match status" value="1"/>
</dbReference>
<dbReference type="SUPFAM" id="SSF55331">
    <property type="entry name" value="Tautomerase/MIF"/>
    <property type="match status" value="1"/>
</dbReference>
<dbReference type="Gene3D" id="3.30.429.10">
    <property type="entry name" value="Macrophage Migration Inhibitory Factor"/>
    <property type="match status" value="1"/>
</dbReference>
<proteinExistence type="predicted"/>
<dbReference type="InterPro" id="IPR028116">
    <property type="entry name" value="Cis-CaaD-like"/>
</dbReference>
<gene>
    <name evidence="2" type="ORF">MYCIT1_LOCUS18468</name>
</gene>
<evidence type="ECO:0000313" key="3">
    <source>
        <dbReference type="Proteomes" id="UP001295794"/>
    </source>
</evidence>